<gene>
    <name evidence="11" type="ORF">RRG08_044393</name>
</gene>
<dbReference type="GO" id="GO:0004930">
    <property type="term" value="F:G protein-coupled receptor activity"/>
    <property type="evidence" value="ECO:0007669"/>
    <property type="project" value="UniProtKB-KW"/>
</dbReference>
<evidence type="ECO:0000256" key="9">
    <source>
        <dbReference type="SAM" id="Phobius"/>
    </source>
</evidence>
<proteinExistence type="predicted"/>
<keyword evidence="2" id="KW-1003">Cell membrane</keyword>
<evidence type="ECO:0000256" key="2">
    <source>
        <dbReference type="ARBA" id="ARBA00022475"/>
    </source>
</evidence>
<feature type="transmembrane region" description="Helical" evidence="9">
    <location>
        <begin position="144"/>
        <end position="163"/>
    </location>
</feature>
<keyword evidence="4 9" id="KW-1133">Transmembrane helix</keyword>
<feature type="transmembrane region" description="Helical" evidence="9">
    <location>
        <begin position="298"/>
        <end position="317"/>
    </location>
</feature>
<comment type="caution">
    <text evidence="11">The sequence shown here is derived from an EMBL/GenBank/DDBJ whole genome shotgun (WGS) entry which is preliminary data.</text>
</comment>
<evidence type="ECO:0000256" key="3">
    <source>
        <dbReference type="ARBA" id="ARBA00022692"/>
    </source>
</evidence>
<organism evidence="11 12">
    <name type="scientific">Elysia crispata</name>
    <name type="common">lettuce slug</name>
    <dbReference type="NCBI Taxonomy" id="231223"/>
    <lineage>
        <taxon>Eukaryota</taxon>
        <taxon>Metazoa</taxon>
        <taxon>Spiralia</taxon>
        <taxon>Lophotrochozoa</taxon>
        <taxon>Mollusca</taxon>
        <taxon>Gastropoda</taxon>
        <taxon>Heterobranchia</taxon>
        <taxon>Euthyneura</taxon>
        <taxon>Panpulmonata</taxon>
        <taxon>Sacoglossa</taxon>
        <taxon>Placobranchoidea</taxon>
        <taxon>Plakobranchidae</taxon>
        <taxon>Elysia</taxon>
    </lineage>
</organism>
<evidence type="ECO:0000256" key="8">
    <source>
        <dbReference type="ARBA" id="ARBA00023224"/>
    </source>
</evidence>
<dbReference type="PRINTS" id="PR00237">
    <property type="entry name" value="GPCRRHODOPSN"/>
</dbReference>
<dbReference type="PANTHER" id="PTHR24248:SF163">
    <property type="entry name" value="HISTAMINE H2 RECEPTOR-LIKE"/>
    <property type="match status" value="1"/>
</dbReference>
<evidence type="ECO:0000256" key="1">
    <source>
        <dbReference type="ARBA" id="ARBA00004651"/>
    </source>
</evidence>
<dbReference type="InterPro" id="IPR000276">
    <property type="entry name" value="GPCR_Rhodpsn"/>
</dbReference>
<dbReference type="GO" id="GO:0005886">
    <property type="term" value="C:plasma membrane"/>
    <property type="evidence" value="ECO:0007669"/>
    <property type="project" value="UniProtKB-SubCell"/>
</dbReference>
<dbReference type="GO" id="GO:0071880">
    <property type="term" value="P:adenylate cyclase-activating adrenergic receptor signaling pathway"/>
    <property type="evidence" value="ECO:0007669"/>
    <property type="project" value="TreeGrafter"/>
</dbReference>
<dbReference type="PROSITE" id="PS50262">
    <property type="entry name" value="G_PROTEIN_RECEP_F1_2"/>
    <property type="match status" value="1"/>
</dbReference>
<feature type="transmembrane region" description="Helical" evidence="9">
    <location>
        <begin position="329"/>
        <end position="349"/>
    </location>
</feature>
<sequence>MSSGCSSIHAIQSTLQLNSTCFSLGASIVGASFLLLAIIVIISNTVVLLLVILNKKLRRSFFCLTINLAIADLLVGLLSMPLHSVGMMVGFWSDWKKVCSFFVFVDCVPMLASFFTTVAIAYTRHTVVKNTQEGTLLTRKQRNCVLLFMVWSLSMVPYIVSVVDSELEPIQLHGVSSCLARPSSYRTFAIIYTVFGHHIPSIMFIHYTCSVVSHVRYLDQHKRHTVMSEKIPSTQISTDTNSDSKKSSTIRSITRALRRSLGIDPLQIPEALWLAPITAMLERHPRYSSVREYRVMQVLSYTLVAHVAFWVPSFIMYDVDIALDSDTNFSFLRFLAYMNMAANPFLYAFSSEDFQRIYRETMVNKHTPAELAAGRKSIKLKAKAKIDNLEIKGVEIKPKEISPDDEQAPADSRISSIFNPTLMKEQIETS</sequence>
<dbReference type="AlphaFoldDB" id="A0AAE1DMF8"/>
<feature type="transmembrane region" description="Helical" evidence="9">
    <location>
        <begin position="60"/>
        <end position="80"/>
    </location>
</feature>
<feature type="transmembrane region" description="Helical" evidence="9">
    <location>
        <begin position="189"/>
        <end position="213"/>
    </location>
</feature>
<dbReference type="Proteomes" id="UP001283361">
    <property type="component" value="Unassembled WGS sequence"/>
</dbReference>
<feature type="transmembrane region" description="Helical" evidence="9">
    <location>
        <begin position="100"/>
        <end position="123"/>
    </location>
</feature>
<comment type="subcellular location">
    <subcellularLocation>
        <location evidence="1">Cell membrane</location>
        <topology evidence="1">Multi-pass membrane protein</topology>
    </subcellularLocation>
</comment>
<dbReference type="GO" id="GO:0043410">
    <property type="term" value="P:positive regulation of MAPK cascade"/>
    <property type="evidence" value="ECO:0007669"/>
    <property type="project" value="TreeGrafter"/>
</dbReference>
<keyword evidence="3 9" id="KW-0812">Transmembrane</keyword>
<evidence type="ECO:0000256" key="7">
    <source>
        <dbReference type="ARBA" id="ARBA00023170"/>
    </source>
</evidence>
<dbReference type="Pfam" id="PF00001">
    <property type="entry name" value="7tm_1"/>
    <property type="match status" value="1"/>
</dbReference>
<evidence type="ECO:0000256" key="5">
    <source>
        <dbReference type="ARBA" id="ARBA00023040"/>
    </source>
</evidence>
<protein>
    <recommendedName>
        <fullName evidence="10">G-protein coupled receptors family 1 profile domain-containing protein</fullName>
    </recommendedName>
</protein>
<keyword evidence="8" id="KW-0807">Transducer</keyword>
<keyword evidence="6 9" id="KW-0472">Membrane</keyword>
<dbReference type="Gene3D" id="1.20.1070.10">
    <property type="entry name" value="Rhodopsin 7-helix transmembrane proteins"/>
    <property type="match status" value="1"/>
</dbReference>
<dbReference type="EMBL" id="JAWDGP010003252">
    <property type="protein sequence ID" value="KAK3776009.1"/>
    <property type="molecule type" value="Genomic_DNA"/>
</dbReference>
<feature type="transmembrane region" description="Helical" evidence="9">
    <location>
        <begin position="28"/>
        <end position="53"/>
    </location>
</feature>
<keyword evidence="12" id="KW-1185">Reference proteome</keyword>
<dbReference type="SUPFAM" id="SSF81321">
    <property type="entry name" value="Family A G protein-coupled receptor-like"/>
    <property type="match status" value="1"/>
</dbReference>
<name>A0AAE1DMF8_9GAST</name>
<evidence type="ECO:0000313" key="12">
    <source>
        <dbReference type="Proteomes" id="UP001283361"/>
    </source>
</evidence>
<evidence type="ECO:0000313" key="11">
    <source>
        <dbReference type="EMBL" id="KAK3776009.1"/>
    </source>
</evidence>
<accession>A0AAE1DMF8</accession>
<feature type="domain" description="G-protein coupled receptors family 1 profile" evidence="10">
    <location>
        <begin position="43"/>
        <end position="347"/>
    </location>
</feature>
<reference evidence="11" key="1">
    <citation type="journal article" date="2023" name="G3 (Bethesda)">
        <title>A reference genome for the long-term kleptoplast-retaining sea slug Elysia crispata morphotype clarki.</title>
        <authorList>
            <person name="Eastman K.E."/>
            <person name="Pendleton A.L."/>
            <person name="Shaikh M.A."/>
            <person name="Suttiyut T."/>
            <person name="Ogas R."/>
            <person name="Tomko P."/>
            <person name="Gavelis G."/>
            <person name="Widhalm J.R."/>
            <person name="Wisecaver J.H."/>
        </authorList>
    </citation>
    <scope>NUCLEOTIDE SEQUENCE</scope>
    <source>
        <strain evidence="11">ECLA1</strain>
    </source>
</reference>
<evidence type="ECO:0000256" key="6">
    <source>
        <dbReference type="ARBA" id="ARBA00023136"/>
    </source>
</evidence>
<keyword evidence="7" id="KW-0675">Receptor</keyword>
<dbReference type="PANTHER" id="PTHR24248">
    <property type="entry name" value="ADRENERGIC RECEPTOR-RELATED G-PROTEIN COUPLED RECEPTOR"/>
    <property type="match status" value="1"/>
</dbReference>
<evidence type="ECO:0000259" key="10">
    <source>
        <dbReference type="PROSITE" id="PS50262"/>
    </source>
</evidence>
<evidence type="ECO:0000256" key="4">
    <source>
        <dbReference type="ARBA" id="ARBA00022989"/>
    </source>
</evidence>
<dbReference type="InterPro" id="IPR017452">
    <property type="entry name" value="GPCR_Rhodpsn_7TM"/>
</dbReference>
<keyword evidence="5" id="KW-0297">G-protein coupled receptor</keyword>